<gene>
    <name evidence="2" type="ORF">Fot_50654</name>
</gene>
<dbReference type="InterPro" id="IPR029071">
    <property type="entry name" value="Ubiquitin-like_domsf"/>
</dbReference>
<evidence type="ECO:0000313" key="3">
    <source>
        <dbReference type="Proteomes" id="UP001604277"/>
    </source>
</evidence>
<proteinExistence type="predicted"/>
<comment type="caution">
    <text evidence="2">The sequence shown here is derived from an EMBL/GenBank/DDBJ whole genome shotgun (WGS) entry which is preliminary data.</text>
</comment>
<dbReference type="Pfam" id="PF11976">
    <property type="entry name" value="Rad60-SLD"/>
    <property type="match status" value="1"/>
</dbReference>
<reference evidence="3" key="1">
    <citation type="submission" date="2024-07" db="EMBL/GenBank/DDBJ databases">
        <title>Two chromosome-level genome assemblies of Korean endemic species Abeliophyllum distichum and Forsythia ovata (Oleaceae).</title>
        <authorList>
            <person name="Jang H."/>
        </authorList>
    </citation>
    <scope>NUCLEOTIDE SEQUENCE [LARGE SCALE GENOMIC DNA]</scope>
</reference>
<dbReference type="EMBL" id="JBFOLJ010000016">
    <property type="protein sequence ID" value="KAL2469078.1"/>
    <property type="molecule type" value="Genomic_DNA"/>
</dbReference>
<name>A0ABD1PYT3_9LAMI</name>
<accession>A0ABD1PYT3</accession>
<dbReference type="InterPro" id="IPR022617">
    <property type="entry name" value="Rad60/SUMO-like_dom"/>
</dbReference>
<dbReference type="PANTHER" id="PTHR10562">
    <property type="entry name" value="SMALL UBIQUITIN-RELATED MODIFIER"/>
    <property type="match status" value="1"/>
</dbReference>
<organism evidence="2 3">
    <name type="scientific">Forsythia ovata</name>
    <dbReference type="NCBI Taxonomy" id="205694"/>
    <lineage>
        <taxon>Eukaryota</taxon>
        <taxon>Viridiplantae</taxon>
        <taxon>Streptophyta</taxon>
        <taxon>Embryophyta</taxon>
        <taxon>Tracheophyta</taxon>
        <taxon>Spermatophyta</taxon>
        <taxon>Magnoliopsida</taxon>
        <taxon>eudicotyledons</taxon>
        <taxon>Gunneridae</taxon>
        <taxon>Pentapetalae</taxon>
        <taxon>asterids</taxon>
        <taxon>lamiids</taxon>
        <taxon>Lamiales</taxon>
        <taxon>Oleaceae</taxon>
        <taxon>Forsythieae</taxon>
        <taxon>Forsythia</taxon>
    </lineage>
</organism>
<evidence type="ECO:0000259" key="1">
    <source>
        <dbReference type="Pfam" id="PF11976"/>
    </source>
</evidence>
<dbReference type="Gene3D" id="3.10.20.90">
    <property type="entry name" value="Phosphatidylinositol 3-kinase Catalytic Subunit, Chain A, domain 1"/>
    <property type="match status" value="1"/>
</dbReference>
<feature type="domain" description="Rad60/SUMO-like" evidence="1">
    <location>
        <begin position="67"/>
        <end position="100"/>
    </location>
</feature>
<protein>
    <submittedName>
        <fullName evidence="2">Small ubiquitin-like modifier 2</fullName>
    </submittedName>
</protein>
<dbReference type="AlphaFoldDB" id="A0ABD1PYT3"/>
<keyword evidence="3" id="KW-1185">Reference proteome</keyword>
<evidence type="ECO:0000313" key="2">
    <source>
        <dbReference type="EMBL" id="KAL2469078.1"/>
    </source>
</evidence>
<dbReference type="Proteomes" id="UP001604277">
    <property type="component" value="Unassembled WGS sequence"/>
</dbReference>
<sequence>MSAFQLRIYQQIEYISVRKAIYGINAISYILFAYLNGESSVKVSTPCQEEDKKPGDQSVHINLKVKGQDGNEIAILFDDRCLRAEQTPDELEMEDGDEIDGMLIQTGGSGCLVRD</sequence>
<dbReference type="SUPFAM" id="SSF54236">
    <property type="entry name" value="Ubiquitin-like"/>
    <property type="match status" value="1"/>
</dbReference>